<name>A0A4C1ZYW9_EUMVA</name>
<organism evidence="1 2">
    <name type="scientific">Eumeta variegata</name>
    <name type="common">Bagworm moth</name>
    <name type="synonym">Eumeta japonica</name>
    <dbReference type="NCBI Taxonomy" id="151549"/>
    <lineage>
        <taxon>Eukaryota</taxon>
        <taxon>Metazoa</taxon>
        <taxon>Ecdysozoa</taxon>
        <taxon>Arthropoda</taxon>
        <taxon>Hexapoda</taxon>
        <taxon>Insecta</taxon>
        <taxon>Pterygota</taxon>
        <taxon>Neoptera</taxon>
        <taxon>Endopterygota</taxon>
        <taxon>Lepidoptera</taxon>
        <taxon>Glossata</taxon>
        <taxon>Ditrysia</taxon>
        <taxon>Tineoidea</taxon>
        <taxon>Psychidae</taxon>
        <taxon>Oiketicinae</taxon>
        <taxon>Eumeta</taxon>
    </lineage>
</organism>
<reference evidence="1 2" key="1">
    <citation type="journal article" date="2019" name="Commun. Biol.">
        <title>The bagworm genome reveals a unique fibroin gene that provides high tensile strength.</title>
        <authorList>
            <person name="Kono N."/>
            <person name="Nakamura H."/>
            <person name="Ohtoshi R."/>
            <person name="Tomita M."/>
            <person name="Numata K."/>
            <person name="Arakawa K."/>
        </authorList>
    </citation>
    <scope>NUCLEOTIDE SEQUENCE [LARGE SCALE GENOMIC DNA]</scope>
</reference>
<accession>A0A4C1ZYW9</accession>
<evidence type="ECO:0000313" key="1">
    <source>
        <dbReference type="EMBL" id="GBP92073.1"/>
    </source>
</evidence>
<comment type="caution">
    <text evidence="1">The sequence shown here is derived from an EMBL/GenBank/DDBJ whole genome shotgun (WGS) entry which is preliminary data.</text>
</comment>
<keyword evidence="2" id="KW-1185">Reference proteome</keyword>
<sequence>MEYKKCVKSLSALSQICDRFGIFDRAGDAIASAVLHEFLSDIVINKSKLRKERRKTRDALVKNQAPLNLPALYFGGQKDKILKIIKKGTKGYKQVVIEKHDSVIKELEFIYVGHVTSLQGTAKTIEMSINALLFAKNISAAELLTIGCDRTVTNTGKFSGVIRLSEKKSSETFAMDNLHSTFQ</sequence>
<protein>
    <submittedName>
        <fullName evidence="1">Uncharacterized protein</fullName>
    </submittedName>
</protein>
<proteinExistence type="predicted"/>
<dbReference type="OrthoDB" id="7482667at2759"/>
<dbReference type="AlphaFoldDB" id="A0A4C1ZYW9"/>
<gene>
    <name evidence="1" type="ORF">EVAR_41813_1</name>
</gene>
<dbReference type="EMBL" id="BGZK01002235">
    <property type="protein sequence ID" value="GBP92073.1"/>
    <property type="molecule type" value="Genomic_DNA"/>
</dbReference>
<evidence type="ECO:0000313" key="2">
    <source>
        <dbReference type="Proteomes" id="UP000299102"/>
    </source>
</evidence>
<dbReference type="Proteomes" id="UP000299102">
    <property type="component" value="Unassembled WGS sequence"/>
</dbReference>